<dbReference type="InterPro" id="IPR050384">
    <property type="entry name" value="Endophilin_SH3RF"/>
</dbReference>
<keyword evidence="5" id="KW-0175">Coiled coil</keyword>
<evidence type="ECO:0000256" key="4">
    <source>
        <dbReference type="ARBA" id="ARBA00022443"/>
    </source>
</evidence>
<evidence type="ECO:0000256" key="1">
    <source>
        <dbReference type="ARBA" id="ARBA00003037"/>
    </source>
</evidence>
<accession>A0A8J2P3I7</accession>
<dbReference type="PROSITE" id="PS50002">
    <property type="entry name" value="SH3"/>
    <property type="match status" value="1"/>
</dbReference>
<keyword evidence="12" id="KW-1185">Reference proteome</keyword>
<dbReference type="Proteomes" id="UP000708208">
    <property type="component" value="Unassembled WGS sequence"/>
</dbReference>
<dbReference type="GO" id="GO:0016191">
    <property type="term" value="P:synaptic vesicle uncoating"/>
    <property type="evidence" value="ECO:0007669"/>
    <property type="project" value="TreeGrafter"/>
</dbReference>
<evidence type="ECO:0000313" key="11">
    <source>
        <dbReference type="EMBL" id="CAG7729664.1"/>
    </source>
</evidence>
<dbReference type="EMBL" id="CAJVCH010182368">
    <property type="protein sequence ID" value="CAG7729664.1"/>
    <property type="molecule type" value="Genomic_DNA"/>
</dbReference>
<dbReference type="OrthoDB" id="443981at2759"/>
<evidence type="ECO:0000256" key="8">
    <source>
        <dbReference type="PROSITE-ProRule" id="PRU00192"/>
    </source>
</evidence>
<evidence type="ECO:0000259" key="10">
    <source>
        <dbReference type="PROSITE" id="PS50002"/>
    </source>
</evidence>
<comment type="function">
    <text evidence="1">Required presynaptically at the neuromuscular junction. Implicated in synaptic vesicle endocytosis.</text>
</comment>
<keyword evidence="4 8" id="KW-0728">SH3 domain</keyword>
<reference evidence="11" key="1">
    <citation type="submission" date="2021-06" db="EMBL/GenBank/DDBJ databases">
        <authorList>
            <person name="Hodson N. C."/>
            <person name="Mongue J. A."/>
            <person name="Jaron S. K."/>
        </authorList>
    </citation>
    <scope>NUCLEOTIDE SEQUENCE</scope>
</reference>
<keyword evidence="6" id="KW-0472">Membrane</keyword>
<dbReference type="AlphaFoldDB" id="A0A8J2P3I7"/>
<feature type="domain" description="SH3" evidence="10">
    <location>
        <begin position="113"/>
        <end position="172"/>
    </location>
</feature>
<evidence type="ECO:0000256" key="9">
    <source>
        <dbReference type="SAM" id="MobiDB-lite"/>
    </source>
</evidence>
<evidence type="ECO:0000256" key="7">
    <source>
        <dbReference type="ARBA" id="ARBA00030140"/>
    </source>
</evidence>
<feature type="compositionally biased region" description="Polar residues" evidence="9">
    <location>
        <begin position="58"/>
        <end position="69"/>
    </location>
</feature>
<evidence type="ECO:0000256" key="3">
    <source>
        <dbReference type="ARBA" id="ARBA00018286"/>
    </source>
</evidence>
<feature type="region of interest" description="Disordered" evidence="9">
    <location>
        <begin position="55"/>
        <end position="86"/>
    </location>
</feature>
<comment type="subcellular location">
    <subcellularLocation>
        <location evidence="2">Membrane</location>
        <topology evidence="2">Peripheral membrane protein</topology>
    </subcellularLocation>
</comment>
<sequence length="174" mass="19552">MYVNNMNVKKKYIGICSQYFYRKREAARKPKKEFVPKTVHDLRLHLDSDIDFNHKDSFTGSTPQKSPMGSPSHRPSDQSWFPGVNNQQLEVGSNKSACATPVESPVKSAARTPSGPSCRALYDFDAENPGELGFKEGQVITLTTRIDENWYEGTVDGRSGYFPVTYVQIMVPLP</sequence>
<dbReference type="PANTHER" id="PTHR14167">
    <property type="entry name" value="SH3 DOMAIN-CONTAINING"/>
    <property type="match status" value="1"/>
</dbReference>
<dbReference type="Pfam" id="PF00018">
    <property type="entry name" value="SH3_1"/>
    <property type="match status" value="1"/>
</dbReference>
<dbReference type="PANTHER" id="PTHR14167:SF81">
    <property type="entry name" value="ENDOPHILIN-A"/>
    <property type="match status" value="1"/>
</dbReference>
<name>A0A8J2P3I7_9HEXA</name>
<dbReference type="GO" id="GO:0098793">
    <property type="term" value="C:presynapse"/>
    <property type="evidence" value="ECO:0007669"/>
    <property type="project" value="TreeGrafter"/>
</dbReference>
<dbReference type="InterPro" id="IPR035824">
    <property type="entry name" value="Endophilin_A_SH3"/>
</dbReference>
<proteinExistence type="predicted"/>
<protein>
    <recommendedName>
        <fullName evidence="3">Endophilin-A</fullName>
    </recommendedName>
    <alternativeName>
        <fullName evidence="7">SH3 domain-containing GRB2-like protein</fullName>
    </alternativeName>
</protein>
<dbReference type="InterPro" id="IPR001452">
    <property type="entry name" value="SH3_domain"/>
</dbReference>
<gene>
    <name evidence="11" type="ORF">AFUS01_LOCUS18362</name>
</gene>
<dbReference type="SMART" id="SM00326">
    <property type="entry name" value="SH3"/>
    <property type="match status" value="1"/>
</dbReference>
<comment type="caution">
    <text evidence="11">The sequence shown here is derived from an EMBL/GenBank/DDBJ whole genome shotgun (WGS) entry which is preliminary data.</text>
</comment>
<evidence type="ECO:0000313" key="12">
    <source>
        <dbReference type="Proteomes" id="UP000708208"/>
    </source>
</evidence>
<evidence type="ECO:0000256" key="2">
    <source>
        <dbReference type="ARBA" id="ARBA00004170"/>
    </source>
</evidence>
<dbReference type="CDD" id="cd11803">
    <property type="entry name" value="SH3_Endophilin_A"/>
    <property type="match status" value="1"/>
</dbReference>
<evidence type="ECO:0000256" key="6">
    <source>
        <dbReference type="ARBA" id="ARBA00023136"/>
    </source>
</evidence>
<organism evidence="11 12">
    <name type="scientific">Allacma fusca</name>
    <dbReference type="NCBI Taxonomy" id="39272"/>
    <lineage>
        <taxon>Eukaryota</taxon>
        <taxon>Metazoa</taxon>
        <taxon>Ecdysozoa</taxon>
        <taxon>Arthropoda</taxon>
        <taxon>Hexapoda</taxon>
        <taxon>Collembola</taxon>
        <taxon>Symphypleona</taxon>
        <taxon>Sminthuridae</taxon>
        <taxon>Allacma</taxon>
    </lineage>
</organism>
<dbReference type="GO" id="GO:0098978">
    <property type="term" value="C:glutamatergic synapse"/>
    <property type="evidence" value="ECO:0007669"/>
    <property type="project" value="TreeGrafter"/>
</dbReference>
<evidence type="ECO:0000256" key="5">
    <source>
        <dbReference type="ARBA" id="ARBA00023054"/>
    </source>
</evidence>